<protein>
    <submittedName>
        <fullName evidence="2 3">Uncharacterized protein</fullName>
    </submittedName>
</protein>
<evidence type="ECO:0000313" key="3">
    <source>
        <dbReference type="EnsemblFungi" id="EJT80047"/>
    </source>
</evidence>
<feature type="region of interest" description="Disordered" evidence="1">
    <location>
        <begin position="43"/>
        <end position="92"/>
    </location>
</feature>
<feature type="compositionally biased region" description="Low complexity" evidence="1">
    <location>
        <begin position="65"/>
        <end position="80"/>
    </location>
</feature>
<evidence type="ECO:0000313" key="4">
    <source>
        <dbReference type="Proteomes" id="UP000006039"/>
    </source>
</evidence>
<reference evidence="4" key="1">
    <citation type="submission" date="2010-07" db="EMBL/GenBank/DDBJ databases">
        <title>The genome sequence of Gaeumannomyces graminis var. tritici strain R3-111a-1.</title>
        <authorList>
            <consortium name="The Broad Institute Genome Sequencing Platform"/>
            <person name="Ma L.-J."/>
            <person name="Dead R."/>
            <person name="Young S."/>
            <person name="Zeng Q."/>
            <person name="Koehrsen M."/>
            <person name="Alvarado L."/>
            <person name="Berlin A."/>
            <person name="Chapman S.B."/>
            <person name="Chen Z."/>
            <person name="Freedman E."/>
            <person name="Gellesch M."/>
            <person name="Goldberg J."/>
            <person name="Griggs A."/>
            <person name="Gujja S."/>
            <person name="Heilman E.R."/>
            <person name="Heiman D."/>
            <person name="Hepburn T."/>
            <person name="Howarth C."/>
            <person name="Jen D."/>
            <person name="Larson L."/>
            <person name="Mehta T."/>
            <person name="Neiman D."/>
            <person name="Pearson M."/>
            <person name="Roberts A."/>
            <person name="Saif S."/>
            <person name="Shea T."/>
            <person name="Shenoy N."/>
            <person name="Sisk P."/>
            <person name="Stolte C."/>
            <person name="Sykes S."/>
            <person name="Walk T."/>
            <person name="White J."/>
            <person name="Yandava C."/>
            <person name="Haas B."/>
            <person name="Nusbaum C."/>
            <person name="Birren B."/>
        </authorList>
    </citation>
    <scope>NUCLEOTIDE SEQUENCE [LARGE SCALE GENOMIC DNA]</scope>
    <source>
        <strain evidence="4">R3-111a-1</strain>
    </source>
</reference>
<proteinExistence type="predicted"/>
<reference evidence="2" key="3">
    <citation type="submission" date="2010-09" db="EMBL/GenBank/DDBJ databases">
        <title>Annotation of Gaeumannomyces graminis var. tritici R3-111a-1.</title>
        <authorList>
            <consortium name="The Broad Institute Genome Sequencing Platform"/>
            <person name="Ma L.-J."/>
            <person name="Dead R."/>
            <person name="Young S.K."/>
            <person name="Zeng Q."/>
            <person name="Gargeya S."/>
            <person name="Fitzgerald M."/>
            <person name="Haas B."/>
            <person name="Abouelleil A."/>
            <person name="Alvarado L."/>
            <person name="Arachchi H.M."/>
            <person name="Berlin A."/>
            <person name="Brown A."/>
            <person name="Chapman S.B."/>
            <person name="Chen Z."/>
            <person name="Dunbar C."/>
            <person name="Freedman E."/>
            <person name="Gearin G."/>
            <person name="Gellesch M."/>
            <person name="Goldberg J."/>
            <person name="Griggs A."/>
            <person name="Gujja S."/>
            <person name="Heiman D."/>
            <person name="Howarth C."/>
            <person name="Larson L."/>
            <person name="Lui A."/>
            <person name="MacDonald P.J.P."/>
            <person name="Mehta T."/>
            <person name="Montmayeur A."/>
            <person name="Murphy C."/>
            <person name="Neiman D."/>
            <person name="Pearson M."/>
            <person name="Priest M."/>
            <person name="Roberts A."/>
            <person name="Saif S."/>
            <person name="Shea T."/>
            <person name="Shenoy N."/>
            <person name="Sisk P."/>
            <person name="Stolte C."/>
            <person name="Sykes S."/>
            <person name="Yandava C."/>
            <person name="Wortman J."/>
            <person name="Nusbaum C."/>
            <person name="Birren B."/>
        </authorList>
    </citation>
    <scope>NUCLEOTIDE SEQUENCE</scope>
    <source>
        <strain evidence="2">R3-111a-1</strain>
    </source>
</reference>
<keyword evidence="4" id="KW-1185">Reference proteome</keyword>
<dbReference type="HOGENOM" id="CLU_1927723_0_0_1"/>
<dbReference type="EMBL" id="GL385395">
    <property type="protein sequence ID" value="EJT80047.1"/>
    <property type="molecule type" value="Genomic_DNA"/>
</dbReference>
<dbReference type="VEuPathDB" id="FungiDB:GGTG_00053"/>
<organism evidence="2">
    <name type="scientific">Gaeumannomyces tritici (strain R3-111a-1)</name>
    <name type="common">Wheat and barley take-all root rot fungus</name>
    <name type="synonym">Gaeumannomyces graminis var. tritici</name>
    <dbReference type="NCBI Taxonomy" id="644352"/>
    <lineage>
        <taxon>Eukaryota</taxon>
        <taxon>Fungi</taxon>
        <taxon>Dikarya</taxon>
        <taxon>Ascomycota</taxon>
        <taxon>Pezizomycotina</taxon>
        <taxon>Sordariomycetes</taxon>
        <taxon>Sordariomycetidae</taxon>
        <taxon>Magnaporthales</taxon>
        <taxon>Magnaporthaceae</taxon>
        <taxon>Gaeumannomyces</taxon>
    </lineage>
</organism>
<dbReference type="AlphaFoldDB" id="J3NFK7"/>
<reference evidence="3" key="5">
    <citation type="submission" date="2018-04" db="UniProtKB">
        <authorList>
            <consortium name="EnsemblFungi"/>
        </authorList>
    </citation>
    <scope>IDENTIFICATION</scope>
    <source>
        <strain evidence="3">R3-111a-1</strain>
    </source>
</reference>
<feature type="region of interest" description="Disordered" evidence="1">
    <location>
        <begin position="112"/>
        <end position="131"/>
    </location>
</feature>
<evidence type="ECO:0000313" key="2">
    <source>
        <dbReference type="EMBL" id="EJT80047.1"/>
    </source>
</evidence>
<sequence length="131" mass="13855">MAVIPASSTISRGFPMLPAVAPMASMGRPWCEGPGPIRWREEQRGQARSAGDILGQGYVPPERPSLTSPTLPTATATTTTNGVKTPEGGDLGDPGLRWAWHLIRLGQAERKVADGAKRVGGKNREKSNGVV</sequence>
<dbReference type="GeneID" id="20340511"/>
<reference evidence="2" key="2">
    <citation type="submission" date="2010-07" db="EMBL/GenBank/DDBJ databases">
        <authorList>
            <consortium name="The Broad Institute Genome Sequencing Platform"/>
            <consortium name="Broad Institute Genome Sequencing Center for Infectious Disease"/>
            <person name="Ma L.-J."/>
            <person name="Dead R."/>
            <person name="Young S."/>
            <person name="Zeng Q."/>
            <person name="Koehrsen M."/>
            <person name="Alvarado L."/>
            <person name="Berlin A."/>
            <person name="Chapman S.B."/>
            <person name="Chen Z."/>
            <person name="Freedman E."/>
            <person name="Gellesch M."/>
            <person name="Goldberg J."/>
            <person name="Griggs A."/>
            <person name="Gujja S."/>
            <person name="Heilman E.R."/>
            <person name="Heiman D."/>
            <person name="Hepburn T."/>
            <person name="Howarth C."/>
            <person name="Jen D."/>
            <person name="Larson L."/>
            <person name="Mehta T."/>
            <person name="Neiman D."/>
            <person name="Pearson M."/>
            <person name="Roberts A."/>
            <person name="Saif S."/>
            <person name="Shea T."/>
            <person name="Shenoy N."/>
            <person name="Sisk P."/>
            <person name="Stolte C."/>
            <person name="Sykes S."/>
            <person name="Walk T."/>
            <person name="White J."/>
            <person name="Yandava C."/>
            <person name="Haas B."/>
            <person name="Nusbaum C."/>
            <person name="Birren B."/>
        </authorList>
    </citation>
    <scope>NUCLEOTIDE SEQUENCE</scope>
    <source>
        <strain evidence="2">R3-111a-1</strain>
    </source>
</reference>
<dbReference type="RefSeq" id="XP_009216056.1">
    <property type="nucleotide sequence ID" value="XM_009217792.1"/>
</dbReference>
<gene>
    <name evidence="3" type="primary">20340511</name>
    <name evidence="2" type="ORF">GGTG_00053</name>
</gene>
<evidence type="ECO:0000256" key="1">
    <source>
        <dbReference type="SAM" id="MobiDB-lite"/>
    </source>
</evidence>
<dbReference type="EnsemblFungi" id="EJT80047">
    <property type="protein sequence ID" value="EJT80047"/>
    <property type="gene ID" value="GGTG_00053"/>
</dbReference>
<reference evidence="3" key="4">
    <citation type="journal article" date="2015" name="G3 (Bethesda)">
        <title>Genome sequences of three phytopathogenic species of the Magnaporthaceae family of fungi.</title>
        <authorList>
            <person name="Okagaki L.H."/>
            <person name="Nunes C.C."/>
            <person name="Sailsbery J."/>
            <person name="Clay B."/>
            <person name="Brown D."/>
            <person name="John T."/>
            <person name="Oh Y."/>
            <person name="Young N."/>
            <person name="Fitzgerald M."/>
            <person name="Haas B.J."/>
            <person name="Zeng Q."/>
            <person name="Young S."/>
            <person name="Adiconis X."/>
            <person name="Fan L."/>
            <person name="Levin J.Z."/>
            <person name="Mitchell T.K."/>
            <person name="Okubara P.A."/>
            <person name="Farman M.L."/>
            <person name="Kohn L.M."/>
            <person name="Birren B."/>
            <person name="Ma L.-J."/>
            <person name="Dean R.A."/>
        </authorList>
    </citation>
    <scope>NUCLEOTIDE SEQUENCE</scope>
    <source>
        <strain evidence="3">R3-111a-1</strain>
    </source>
</reference>
<accession>J3NFK7</accession>
<name>J3NFK7_GAET3</name>
<dbReference type="Proteomes" id="UP000006039">
    <property type="component" value="Unassembled WGS sequence"/>
</dbReference>